<dbReference type="GO" id="GO:1990904">
    <property type="term" value="C:ribonucleoprotein complex"/>
    <property type="evidence" value="ECO:0007669"/>
    <property type="project" value="UniProtKB-KW"/>
</dbReference>
<keyword evidence="3" id="KW-0687">Ribonucleoprotein</keyword>
<evidence type="ECO:0000256" key="2">
    <source>
        <dbReference type="ARBA" id="ARBA00022980"/>
    </source>
</evidence>
<keyword evidence="2" id="KW-0689">Ribosomal protein</keyword>
<sequence length="151" mass="16555">MSVDLQWLLIRNTNSYLVKRVPEGPIFSKEPGNLRNLHSLKYSGVVDKSIAIQDSSAGISIVTRKTKAASNQVVSAQNKTTIRPNSSNRRSYGIVAQLAKRGYRSDLRAAAVARVSALLSARKKKETINARPVREKKVRGSKKGKAPKGLD</sequence>
<dbReference type="PANTHER" id="PTHR10544">
    <property type="entry name" value="60S RIBOSOMAL PROTEIN L28"/>
    <property type="match status" value="1"/>
</dbReference>
<comment type="caution">
    <text evidence="6">The sequence shown here is derived from an EMBL/GenBank/DDBJ whole genome shotgun (WGS) entry which is preliminary data.</text>
</comment>
<dbReference type="GO" id="GO:0003735">
    <property type="term" value="F:structural constituent of ribosome"/>
    <property type="evidence" value="ECO:0007669"/>
    <property type="project" value="InterPro"/>
</dbReference>
<name>A0AAV5AEP5_9AGAM</name>
<proteinExistence type="inferred from homology"/>
<organism evidence="6 7">
    <name type="scientific">Clathrus columnatus</name>
    <dbReference type="NCBI Taxonomy" id="1419009"/>
    <lineage>
        <taxon>Eukaryota</taxon>
        <taxon>Fungi</taxon>
        <taxon>Dikarya</taxon>
        <taxon>Basidiomycota</taxon>
        <taxon>Agaricomycotina</taxon>
        <taxon>Agaricomycetes</taxon>
        <taxon>Phallomycetidae</taxon>
        <taxon>Phallales</taxon>
        <taxon>Clathraceae</taxon>
        <taxon>Clathrus</taxon>
    </lineage>
</organism>
<dbReference type="EMBL" id="BPWL01000008">
    <property type="protein sequence ID" value="GJJ13111.1"/>
    <property type="molecule type" value="Genomic_DNA"/>
</dbReference>
<dbReference type="Proteomes" id="UP001050691">
    <property type="component" value="Unassembled WGS sequence"/>
</dbReference>
<evidence type="ECO:0000259" key="5">
    <source>
        <dbReference type="Pfam" id="PF01778"/>
    </source>
</evidence>
<evidence type="ECO:0000256" key="3">
    <source>
        <dbReference type="ARBA" id="ARBA00023274"/>
    </source>
</evidence>
<dbReference type="InterPro" id="IPR002672">
    <property type="entry name" value="Ribosomal_eL28"/>
</dbReference>
<reference evidence="6" key="1">
    <citation type="submission" date="2021-10" db="EMBL/GenBank/DDBJ databases">
        <title>De novo Genome Assembly of Clathrus columnatus (Basidiomycota, Fungi) Using Illumina and Nanopore Sequence Data.</title>
        <authorList>
            <person name="Ogiso-Tanaka E."/>
            <person name="Itagaki H."/>
            <person name="Hosoya T."/>
            <person name="Hosaka K."/>
        </authorList>
    </citation>
    <scope>NUCLEOTIDE SEQUENCE</scope>
    <source>
        <strain evidence="6">MO-923</strain>
    </source>
</reference>
<feature type="region of interest" description="Disordered" evidence="4">
    <location>
        <begin position="123"/>
        <end position="151"/>
    </location>
</feature>
<evidence type="ECO:0000313" key="7">
    <source>
        <dbReference type="Proteomes" id="UP001050691"/>
    </source>
</evidence>
<evidence type="ECO:0000313" key="6">
    <source>
        <dbReference type="EMBL" id="GJJ13111.1"/>
    </source>
</evidence>
<protein>
    <recommendedName>
        <fullName evidence="5">Ribosomal eL28/Mak16 domain-containing protein</fullName>
    </recommendedName>
</protein>
<evidence type="ECO:0000256" key="1">
    <source>
        <dbReference type="ARBA" id="ARBA00007926"/>
    </source>
</evidence>
<evidence type="ECO:0000256" key="4">
    <source>
        <dbReference type="SAM" id="MobiDB-lite"/>
    </source>
</evidence>
<feature type="domain" description="Ribosomal eL28/Mak16" evidence="5">
    <location>
        <begin position="5"/>
        <end position="120"/>
    </location>
</feature>
<feature type="compositionally biased region" description="Basic and acidic residues" evidence="4">
    <location>
        <begin position="126"/>
        <end position="135"/>
    </location>
</feature>
<dbReference type="GO" id="GO:0006412">
    <property type="term" value="P:translation"/>
    <property type="evidence" value="ECO:0007669"/>
    <property type="project" value="InterPro"/>
</dbReference>
<comment type="similarity">
    <text evidence="1">Belongs to the eukaryotic ribosomal protein eL28 family.</text>
</comment>
<keyword evidence="7" id="KW-1185">Reference proteome</keyword>
<dbReference type="GO" id="GO:0005840">
    <property type="term" value="C:ribosome"/>
    <property type="evidence" value="ECO:0007669"/>
    <property type="project" value="UniProtKB-KW"/>
</dbReference>
<dbReference type="InterPro" id="IPR029004">
    <property type="entry name" value="Ribosomal_eL28/Mak16"/>
</dbReference>
<accession>A0AAV5AEP5</accession>
<feature type="compositionally biased region" description="Basic residues" evidence="4">
    <location>
        <begin position="136"/>
        <end position="151"/>
    </location>
</feature>
<gene>
    <name evidence="6" type="ORF">Clacol_007361</name>
</gene>
<dbReference type="Gene3D" id="3.30.390.110">
    <property type="match status" value="1"/>
</dbReference>
<dbReference type="Pfam" id="PF01778">
    <property type="entry name" value="Ribosomal_L28e"/>
    <property type="match status" value="1"/>
</dbReference>
<dbReference type="AlphaFoldDB" id="A0AAV5AEP5"/>